<organism evidence="2 4">
    <name type="scientific">Ensete ventricosum</name>
    <name type="common">Abyssinian banana</name>
    <name type="synonym">Musa ensete</name>
    <dbReference type="NCBI Taxonomy" id="4639"/>
    <lineage>
        <taxon>Eukaryota</taxon>
        <taxon>Viridiplantae</taxon>
        <taxon>Streptophyta</taxon>
        <taxon>Embryophyta</taxon>
        <taxon>Tracheophyta</taxon>
        <taxon>Spermatophyta</taxon>
        <taxon>Magnoliopsida</taxon>
        <taxon>Liliopsida</taxon>
        <taxon>Zingiberales</taxon>
        <taxon>Musaceae</taxon>
        <taxon>Ensete</taxon>
    </lineage>
</organism>
<reference evidence="3" key="2">
    <citation type="journal article" date="2018" name="Data Brief">
        <title>Genome sequence data from 17 accessions of Ensete ventricosum, a staple food crop for millions in Ethiopia.</title>
        <authorList>
            <person name="Yemataw Z."/>
            <person name="Muzemil S."/>
            <person name="Ambachew D."/>
            <person name="Tripathi L."/>
            <person name="Tesfaye K."/>
            <person name="Chala A."/>
            <person name="Farbos A."/>
            <person name="O'Neill P."/>
            <person name="Moore K."/>
            <person name="Grant M."/>
            <person name="Studholme D.J."/>
        </authorList>
    </citation>
    <scope>NUCLEOTIDE SEQUENCE [LARGE SCALE GENOMIC DNA]</scope>
    <source>
        <tissue evidence="3">Leaf</tissue>
    </source>
</reference>
<proteinExistence type="predicted"/>
<dbReference type="Proteomes" id="UP000287651">
    <property type="component" value="Unassembled WGS sequence"/>
</dbReference>
<accession>A0A427B432</accession>
<evidence type="ECO:0000313" key="2">
    <source>
        <dbReference type="EMBL" id="RRT83232.1"/>
    </source>
</evidence>
<evidence type="ECO:0000313" key="4">
    <source>
        <dbReference type="Proteomes" id="UP000287651"/>
    </source>
</evidence>
<dbReference type="EMBL" id="AMZH03000535">
    <property type="protein sequence ID" value="RRT83232.1"/>
    <property type="molecule type" value="Genomic_DNA"/>
</dbReference>
<keyword evidence="1" id="KW-1133">Transmembrane helix</keyword>
<reference evidence="2" key="3">
    <citation type="submission" date="2018-09" db="EMBL/GenBank/DDBJ databases">
        <authorList>
            <person name="Harrison J."/>
            <person name="Moore K.A."/>
            <person name="Paszkiewicz K."/>
            <person name="Jones T."/>
            <person name="Grant M."/>
            <person name="Ambacheew D."/>
            <person name="Muzemil S."/>
            <person name="Studholme D."/>
        </authorList>
    </citation>
    <scope>NUCLEOTIDE SEQUENCE</scope>
</reference>
<protein>
    <submittedName>
        <fullName evidence="2">Uncharacterized protein</fullName>
    </submittedName>
</protein>
<gene>
    <name evidence="2" type="ORF">B296_00004338</name>
    <name evidence="3" type="ORF">BHM03_00011036</name>
</gene>
<feature type="transmembrane region" description="Helical" evidence="1">
    <location>
        <begin position="37"/>
        <end position="62"/>
    </location>
</feature>
<keyword evidence="1" id="KW-0812">Transmembrane</keyword>
<evidence type="ECO:0000256" key="1">
    <source>
        <dbReference type="SAM" id="Phobius"/>
    </source>
</evidence>
<keyword evidence="1" id="KW-0472">Membrane</keyword>
<dbReference type="EMBL" id="KV875641">
    <property type="protein sequence ID" value="RZR72177.1"/>
    <property type="molecule type" value="Genomic_DNA"/>
</dbReference>
<evidence type="ECO:0000313" key="3">
    <source>
        <dbReference type="EMBL" id="RZR72177.1"/>
    </source>
</evidence>
<sequence>MRMTQTKQCMFYCHQRTDALHRYVWKFLRVIPTLNYLWIHFFLSDLTLSCSYYILILIIIIFC</sequence>
<dbReference type="Proteomes" id="UP000290560">
    <property type="component" value="Unassembled WGS sequence"/>
</dbReference>
<reference evidence="2 4" key="1">
    <citation type="journal article" date="2014" name="Agronomy (Basel)">
        <title>A Draft Genome Sequence for Ensete ventricosum, the Drought-Tolerant Tree Against Hunger.</title>
        <authorList>
            <person name="Harrison J."/>
            <person name="Moore K.A."/>
            <person name="Paszkiewicz K."/>
            <person name="Jones T."/>
            <person name="Grant M."/>
            <person name="Ambacheew D."/>
            <person name="Muzemil S."/>
            <person name="Studholme D.J."/>
        </authorList>
    </citation>
    <scope>NUCLEOTIDE SEQUENCE [LARGE SCALE GENOMIC DNA]</scope>
</reference>
<name>A0A427B432_ENSVE</name>
<dbReference type="AlphaFoldDB" id="A0A427B432"/>